<proteinExistence type="inferred from homology"/>
<comment type="similarity">
    <text evidence="1">Belongs to the TRAFAC class TrmE-Era-EngA-EngB-Septin-like GTPase superfamily. AIG1/Toc34/Toc159-like paraseptin GTPase family. IAN subfamily.</text>
</comment>
<dbReference type="PANTHER" id="PTHR10903:SF182">
    <property type="entry name" value="GTPASE IMAP FAMILY MEMBER 4"/>
    <property type="match status" value="1"/>
</dbReference>
<evidence type="ECO:0000256" key="4">
    <source>
        <dbReference type="SAM" id="Coils"/>
    </source>
</evidence>
<evidence type="ECO:0000313" key="7">
    <source>
        <dbReference type="Proteomes" id="UP000006813"/>
    </source>
</evidence>
<evidence type="ECO:0000256" key="1">
    <source>
        <dbReference type="ARBA" id="ARBA00008535"/>
    </source>
</evidence>
<dbReference type="Pfam" id="PF04548">
    <property type="entry name" value="AIG1"/>
    <property type="match status" value="2"/>
</dbReference>
<keyword evidence="3" id="KW-0342">GTP-binding</keyword>
<dbReference type="FunCoup" id="G5AMK7">
    <property type="interactions" value="463"/>
</dbReference>
<feature type="domain" description="AIG1-type G" evidence="5">
    <location>
        <begin position="1"/>
        <end position="112"/>
    </location>
</feature>
<dbReference type="InParanoid" id="G5AMK7"/>
<protein>
    <submittedName>
        <fullName evidence="6">GTPase IMAP family member 4</fullName>
    </submittedName>
</protein>
<dbReference type="Gene3D" id="3.40.50.300">
    <property type="entry name" value="P-loop containing nucleotide triphosphate hydrolases"/>
    <property type="match status" value="2"/>
</dbReference>
<name>G5AMK7_HETGA</name>
<dbReference type="Proteomes" id="UP000006813">
    <property type="component" value="Unassembled WGS sequence"/>
</dbReference>
<sequence length="439" mass="50331">MVIQLGRYTEEEQKTIALIKAVFGKPALKHMMVLFTRKDELDDSNLNDFLVDADVNLKSIIRECGGRCFAINNKAGQAEKEVQVQELVELIEKMVQDNQGAYFSDDIYKDIEERNSSYTMATKYHRESSYLGPGNKDDRNSQLRIVLVGKTGAGKSATGNSILGEKIFLSGIAAKSITRACKKGSSTWNEREIVVVDTPGIFDTEAQDADTRKEIAHCVLLTSPGPHALVLVVPLGRYTEEESKATEKILSMFGLRARRFMILLFTRKDDLDGADIHEYLRYAPERIQKLTGNFGDRCCAFNNKATGAEQEAQRNQLLILVQRIVKENGGECYTNQLYQRAEGEIQKQIQFVQKNYRAEMEREKAQLREEYEEKIRKLEDKLEQERRKAQMEKEITKRETFCALREQGARMEVENQTSILELIIRTWDIVVFFFSLFKD</sequence>
<dbReference type="InterPro" id="IPR045058">
    <property type="entry name" value="GIMA/IAN/Toc"/>
</dbReference>
<evidence type="ECO:0000259" key="5">
    <source>
        <dbReference type="PROSITE" id="PS51720"/>
    </source>
</evidence>
<dbReference type="GO" id="GO:0005525">
    <property type="term" value="F:GTP binding"/>
    <property type="evidence" value="ECO:0007669"/>
    <property type="project" value="UniProtKB-KW"/>
</dbReference>
<gene>
    <name evidence="6" type="ORF">GW7_03464</name>
</gene>
<keyword evidence="4" id="KW-0175">Coiled coil</keyword>
<dbReference type="GO" id="GO:0005829">
    <property type="term" value="C:cytosol"/>
    <property type="evidence" value="ECO:0007669"/>
    <property type="project" value="TreeGrafter"/>
</dbReference>
<organism evidence="6 7">
    <name type="scientific">Heterocephalus glaber</name>
    <name type="common">Naked mole rat</name>
    <dbReference type="NCBI Taxonomy" id="10181"/>
    <lineage>
        <taxon>Eukaryota</taxon>
        <taxon>Metazoa</taxon>
        <taxon>Chordata</taxon>
        <taxon>Craniata</taxon>
        <taxon>Vertebrata</taxon>
        <taxon>Euteleostomi</taxon>
        <taxon>Mammalia</taxon>
        <taxon>Eutheria</taxon>
        <taxon>Euarchontoglires</taxon>
        <taxon>Glires</taxon>
        <taxon>Rodentia</taxon>
        <taxon>Hystricomorpha</taxon>
        <taxon>Bathyergidae</taxon>
        <taxon>Heterocephalus</taxon>
    </lineage>
</organism>
<evidence type="ECO:0000313" key="6">
    <source>
        <dbReference type="EMBL" id="EHA98267.1"/>
    </source>
</evidence>
<evidence type="ECO:0000256" key="3">
    <source>
        <dbReference type="ARBA" id="ARBA00023134"/>
    </source>
</evidence>
<dbReference type="PROSITE" id="PS51720">
    <property type="entry name" value="G_AIG1"/>
    <property type="match status" value="2"/>
</dbReference>
<keyword evidence="2" id="KW-0547">Nucleotide-binding</keyword>
<dbReference type="AlphaFoldDB" id="G5AMK7"/>
<accession>G5AMK7</accession>
<dbReference type="eggNOG" id="ENOG502R7PE">
    <property type="taxonomic scope" value="Eukaryota"/>
</dbReference>
<dbReference type="EMBL" id="JH166004">
    <property type="protein sequence ID" value="EHA98267.1"/>
    <property type="molecule type" value="Genomic_DNA"/>
</dbReference>
<dbReference type="InterPro" id="IPR027417">
    <property type="entry name" value="P-loop_NTPase"/>
</dbReference>
<dbReference type="PANTHER" id="PTHR10903">
    <property type="entry name" value="GTPASE, IMAP FAMILY MEMBER-RELATED"/>
    <property type="match status" value="1"/>
</dbReference>
<dbReference type="SUPFAM" id="SSF52540">
    <property type="entry name" value="P-loop containing nucleoside triphosphate hydrolases"/>
    <property type="match status" value="1"/>
</dbReference>
<reference evidence="6 7" key="1">
    <citation type="journal article" date="2011" name="Nature">
        <title>Genome sequencing reveals insights into physiology and longevity of the naked mole rat.</title>
        <authorList>
            <person name="Kim E.B."/>
            <person name="Fang X."/>
            <person name="Fushan A.A."/>
            <person name="Huang Z."/>
            <person name="Lobanov A.V."/>
            <person name="Han L."/>
            <person name="Marino S.M."/>
            <person name="Sun X."/>
            <person name="Turanov A.A."/>
            <person name="Yang P."/>
            <person name="Yim S.H."/>
            <person name="Zhao X."/>
            <person name="Kasaikina M.V."/>
            <person name="Stoletzki N."/>
            <person name="Peng C."/>
            <person name="Polak P."/>
            <person name="Xiong Z."/>
            <person name="Kiezun A."/>
            <person name="Zhu Y."/>
            <person name="Chen Y."/>
            <person name="Kryukov G.V."/>
            <person name="Zhang Q."/>
            <person name="Peshkin L."/>
            <person name="Yang L."/>
            <person name="Bronson R.T."/>
            <person name="Buffenstein R."/>
            <person name="Wang B."/>
            <person name="Han C."/>
            <person name="Li Q."/>
            <person name="Chen L."/>
            <person name="Zhao W."/>
            <person name="Sunyaev S.R."/>
            <person name="Park T.J."/>
            <person name="Zhang G."/>
            <person name="Wang J."/>
            <person name="Gladyshev V.N."/>
        </authorList>
    </citation>
    <scope>NUCLEOTIDE SEQUENCE [LARGE SCALE GENOMIC DNA]</scope>
</reference>
<dbReference type="FunFam" id="3.40.50.300:FF:000366">
    <property type="entry name" value="GTPase, IMAP family member 2"/>
    <property type="match status" value="1"/>
</dbReference>
<dbReference type="STRING" id="10181.G5AMK7"/>
<dbReference type="CDD" id="cd01852">
    <property type="entry name" value="AIG1"/>
    <property type="match status" value="1"/>
</dbReference>
<evidence type="ECO:0000256" key="2">
    <source>
        <dbReference type="ARBA" id="ARBA00022741"/>
    </source>
</evidence>
<dbReference type="InterPro" id="IPR006703">
    <property type="entry name" value="G_AIG1"/>
</dbReference>
<feature type="domain" description="AIG1-type G" evidence="5">
    <location>
        <begin position="140"/>
        <end position="342"/>
    </location>
</feature>
<feature type="coiled-coil region" evidence="4">
    <location>
        <begin position="353"/>
        <end position="399"/>
    </location>
</feature>